<sequence>MVNTKQKNLFLEEIRRYIYNKDGYYIDLTYGKGKISKLISDSIGRNGKLISYEINKQFKLLGELKKKKNIYYYNKCFTNIRRLKLEKRITCSVIDIGITENELINKCNKLSLISFPSGGNINEALNFTNIRVLDRKLSLFKENKNKLRVVKEIRNIRNKALITQFNRTINVKSKYIDSLTSYLSSNITIRKIKKTLRYIVDITEKMSYIIIICFNSKESSIVDEFYNKNKKELCYCKTITKKMIQKSLVSMKVIKKK</sequence>
<gene>
    <name evidence="1" type="ORF">JSR06_00635</name>
</gene>
<evidence type="ECO:0000313" key="2">
    <source>
        <dbReference type="Proteomes" id="UP000663347"/>
    </source>
</evidence>
<dbReference type="Gene3D" id="3.40.50.150">
    <property type="entry name" value="Vaccinia Virus protein VP39"/>
    <property type="match status" value="1"/>
</dbReference>
<dbReference type="Gene3D" id="1.10.150.170">
    <property type="entry name" value="Putative methyltransferase TM0872, insert domain"/>
    <property type="match status" value="1"/>
</dbReference>
<accession>A0A974X9Q5</accession>
<reference evidence="1" key="2">
    <citation type="submission" date="2021-03" db="EMBL/GenBank/DDBJ databases">
        <title>Alternative transmission patterns in independently acquired nutritional co-symbionts of Dictyopharidae planthoppers.</title>
        <authorList>
            <person name="Michalik A."/>
            <person name="Lukasik P."/>
        </authorList>
    </citation>
    <scope>NUCLEOTIDE SEQUENCE</scope>
    <source>
        <strain evidence="1">RANSCY</strain>
    </source>
</reference>
<organism evidence="1 2">
    <name type="scientific">Candidatus Vidania fulgoroideorum</name>
    <dbReference type="NCBI Taxonomy" id="881286"/>
    <lineage>
        <taxon>Bacteria</taxon>
        <taxon>Pseudomonadati</taxon>
        <taxon>Pseudomonadota</taxon>
        <taxon>Betaproteobacteria</taxon>
        <taxon>Candidatus Vidania</taxon>
    </lineage>
</organism>
<name>A0A974X9Q5_9PROT</name>
<protein>
    <submittedName>
        <fullName evidence="1">Uncharacterized protein</fullName>
    </submittedName>
</protein>
<dbReference type="InterPro" id="IPR023397">
    <property type="entry name" value="SAM-dep_MeTrfase_MraW_recog"/>
</dbReference>
<dbReference type="Proteomes" id="UP000663347">
    <property type="component" value="Chromosome"/>
</dbReference>
<dbReference type="GO" id="GO:0008168">
    <property type="term" value="F:methyltransferase activity"/>
    <property type="evidence" value="ECO:0007669"/>
    <property type="project" value="InterPro"/>
</dbReference>
<proteinExistence type="predicted"/>
<dbReference type="EMBL" id="CP071412">
    <property type="protein sequence ID" value="QSW37953.1"/>
    <property type="molecule type" value="Genomic_DNA"/>
</dbReference>
<evidence type="ECO:0000313" key="1">
    <source>
        <dbReference type="EMBL" id="QSW37953.1"/>
    </source>
</evidence>
<dbReference type="InterPro" id="IPR029063">
    <property type="entry name" value="SAM-dependent_MTases_sf"/>
</dbReference>
<reference evidence="1" key="1">
    <citation type="submission" date="2021-02" db="EMBL/GenBank/DDBJ databases">
        <authorList>
            <person name="Franco D."/>
        </authorList>
    </citation>
    <scope>NUCLEOTIDE SEQUENCE</scope>
    <source>
        <strain evidence="1">RANSCY</strain>
    </source>
</reference>
<dbReference type="AlphaFoldDB" id="A0A974X9Q5"/>